<feature type="transmembrane region" description="Helical" evidence="1">
    <location>
        <begin position="295"/>
        <end position="319"/>
    </location>
</feature>
<sequence length="391" mass="45292">MKIMIIILHILVLVQDYSAQYDDDDEQSILLTKIVETSTTINSLNLILQTTNESIIEENTTNIVESTDEINKISTTSVFSSTFVSNNFDLTTFENKIIYQKQQWLNINENSSIFWRKINDDSTYIIRSEGHCLEQMCSIKLKYNGSLSNSINGCLSFILWTYGKPVGQLWIEEDEKQESFSQKIQLTNSSLRVEHSLRSKIKNLSIDARILFRNSQIDAITLSNLDITWNGSCQKYSSITSSSPTSENSVEILTSTDYSIVFSSENENRSDISTLSTIKLSEKKISYSFINQMNIGWFLFLIIFFCLLIIILSFIYGIWSIQKHYRYIWYIPYDYPIQFLSRTSVRSSTRSQNKIQTLAQITSQIFQEKYFDTSTTHSNRSTTSSTFYTYF</sequence>
<evidence type="ECO:0000313" key="3">
    <source>
        <dbReference type="EMBL" id="CAF0798803.1"/>
    </source>
</evidence>
<comment type="caution">
    <text evidence="3">The sequence shown here is derived from an EMBL/GenBank/DDBJ whole genome shotgun (WGS) entry which is preliminary data.</text>
</comment>
<evidence type="ECO:0000256" key="1">
    <source>
        <dbReference type="SAM" id="Phobius"/>
    </source>
</evidence>
<keyword evidence="1" id="KW-0812">Transmembrane</keyword>
<name>A0A813SFS9_9BILA</name>
<feature type="chain" id="PRO_5036222933" evidence="2">
    <location>
        <begin position="20"/>
        <end position="391"/>
    </location>
</feature>
<dbReference type="Proteomes" id="UP000663860">
    <property type="component" value="Unassembled WGS sequence"/>
</dbReference>
<proteinExistence type="predicted"/>
<keyword evidence="1" id="KW-1133">Transmembrane helix</keyword>
<gene>
    <name evidence="3" type="ORF">IZO911_LOCUS6813</name>
    <name evidence="4" type="ORF">KXQ929_LOCUS9849</name>
</gene>
<dbReference type="Proteomes" id="UP000663868">
    <property type="component" value="Unassembled WGS sequence"/>
</dbReference>
<evidence type="ECO:0000256" key="2">
    <source>
        <dbReference type="SAM" id="SignalP"/>
    </source>
</evidence>
<keyword evidence="2" id="KW-0732">Signal</keyword>
<protein>
    <submittedName>
        <fullName evidence="3">Uncharacterized protein</fullName>
    </submittedName>
</protein>
<evidence type="ECO:0000313" key="5">
    <source>
        <dbReference type="Proteomes" id="UP000663860"/>
    </source>
</evidence>
<dbReference type="EMBL" id="CAJOBB010000457">
    <property type="protein sequence ID" value="CAF3683675.1"/>
    <property type="molecule type" value="Genomic_DNA"/>
</dbReference>
<accession>A0A813SFS9</accession>
<evidence type="ECO:0000313" key="4">
    <source>
        <dbReference type="EMBL" id="CAF3683675.1"/>
    </source>
</evidence>
<dbReference type="AlphaFoldDB" id="A0A813SFS9"/>
<reference evidence="3" key="1">
    <citation type="submission" date="2021-02" db="EMBL/GenBank/DDBJ databases">
        <authorList>
            <person name="Nowell W R."/>
        </authorList>
    </citation>
    <scope>NUCLEOTIDE SEQUENCE</scope>
</reference>
<keyword evidence="1" id="KW-0472">Membrane</keyword>
<dbReference type="EMBL" id="CAJNOE010000043">
    <property type="protein sequence ID" value="CAF0798803.1"/>
    <property type="molecule type" value="Genomic_DNA"/>
</dbReference>
<feature type="signal peptide" evidence="2">
    <location>
        <begin position="1"/>
        <end position="19"/>
    </location>
</feature>
<organism evidence="3 5">
    <name type="scientific">Adineta steineri</name>
    <dbReference type="NCBI Taxonomy" id="433720"/>
    <lineage>
        <taxon>Eukaryota</taxon>
        <taxon>Metazoa</taxon>
        <taxon>Spiralia</taxon>
        <taxon>Gnathifera</taxon>
        <taxon>Rotifera</taxon>
        <taxon>Eurotatoria</taxon>
        <taxon>Bdelloidea</taxon>
        <taxon>Adinetida</taxon>
        <taxon>Adinetidae</taxon>
        <taxon>Adineta</taxon>
    </lineage>
</organism>